<dbReference type="SFLD" id="SFLDS00003">
    <property type="entry name" value="Haloacid_Dehalogenase"/>
    <property type="match status" value="1"/>
</dbReference>
<dbReference type="PANTHER" id="PTHR43434">
    <property type="entry name" value="PHOSPHOGLYCOLATE PHOSPHATASE"/>
    <property type="match status" value="1"/>
</dbReference>
<organism evidence="1 2">
    <name type="scientific">Streptomyces nondiastaticus</name>
    <dbReference type="NCBI Taxonomy" id="3154512"/>
    <lineage>
        <taxon>Bacteria</taxon>
        <taxon>Bacillati</taxon>
        <taxon>Actinomycetota</taxon>
        <taxon>Actinomycetes</taxon>
        <taxon>Kitasatosporales</taxon>
        <taxon>Streptomycetaceae</taxon>
        <taxon>Streptomyces</taxon>
    </lineage>
</organism>
<dbReference type="InterPro" id="IPR050155">
    <property type="entry name" value="HAD-like_hydrolase_sf"/>
</dbReference>
<dbReference type="Pfam" id="PF00702">
    <property type="entry name" value="Hydrolase"/>
    <property type="match status" value="1"/>
</dbReference>
<dbReference type="RefSeq" id="WP_388632899.1">
    <property type="nucleotide sequence ID" value="NZ_JBIAUT010000014.1"/>
</dbReference>
<dbReference type="Gene3D" id="3.40.50.1000">
    <property type="entry name" value="HAD superfamily/HAD-like"/>
    <property type="match status" value="1"/>
</dbReference>
<dbReference type="EC" id="3.-.-.-" evidence="1"/>
<dbReference type="Proteomes" id="UP001602123">
    <property type="component" value="Unassembled WGS sequence"/>
</dbReference>
<dbReference type="InterPro" id="IPR036412">
    <property type="entry name" value="HAD-like_sf"/>
</dbReference>
<evidence type="ECO:0000313" key="1">
    <source>
        <dbReference type="EMBL" id="MFF4220382.1"/>
    </source>
</evidence>
<dbReference type="SUPFAM" id="SSF56784">
    <property type="entry name" value="HAD-like"/>
    <property type="match status" value="1"/>
</dbReference>
<dbReference type="InterPro" id="IPR023198">
    <property type="entry name" value="PGP-like_dom2"/>
</dbReference>
<sequence length="238" mass="25256">MTAYDDMTSAADSPRPRAAVFDVDGTLVDTNYLHAVCWWEAFHQAGHRVAMTDIHHTVGMGSGRLLDRLLGEDRDHDGDESLNAAHKSLYATWFDRLPVLDGAAALLRALADRDWRIVLTTSAQGSELAALRRAIGADDAILGATSADDVDASKPAPEPVEQALQEADVPPARALFVGDTVWDVEAARKAGVGCVALLSGGIGRAELEEAGAIAVYRDPAALLAGLDDSPFARMERAG</sequence>
<accession>A0ABW6U6D0</accession>
<dbReference type="Gene3D" id="1.10.150.240">
    <property type="entry name" value="Putative phosphatase, domain 2"/>
    <property type="match status" value="1"/>
</dbReference>
<protein>
    <submittedName>
        <fullName evidence="1">HAD family hydrolase</fullName>
        <ecNumber evidence="1">3.-.-.-</ecNumber>
    </submittedName>
</protein>
<keyword evidence="2" id="KW-1185">Reference proteome</keyword>
<evidence type="ECO:0000313" key="2">
    <source>
        <dbReference type="Proteomes" id="UP001602123"/>
    </source>
</evidence>
<dbReference type="InterPro" id="IPR006439">
    <property type="entry name" value="HAD-SF_hydro_IA"/>
</dbReference>
<dbReference type="SFLD" id="SFLDG01129">
    <property type="entry name" value="C1.5:_HAD__Beta-PGM__Phosphata"/>
    <property type="match status" value="1"/>
</dbReference>
<proteinExistence type="predicted"/>
<dbReference type="InterPro" id="IPR023214">
    <property type="entry name" value="HAD_sf"/>
</dbReference>
<comment type="caution">
    <text evidence="1">The sequence shown here is derived from an EMBL/GenBank/DDBJ whole genome shotgun (WGS) entry which is preliminary data.</text>
</comment>
<keyword evidence="1" id="KW-0378">Hydrolase</keyword>
<dbReference type="GO" id="GO:0016787">
    <property type="term" value="F:hydrolase activity"/>
    <property type="evidence" value="ECO:0007669"/>
    <property type="project" value="UniProtKB-KW"/>
</dbReference>
<dbReference type="NCBIfam" id="TIGR01509">
    <property type="entry name" value="HAD-SF-IA-v3"/>
    <property type="match status" value="1"/>
</dbReference>
<name>A0ABW6U6D0_9ACTN</name>
<gene>
    <name evidence="1" type="ORF">ACFYZM_29525</name>
</gene>
<dbReference type="EMBL" id="JBIAUT010000014">
    <property type="protein sequence ID" value="MFF4220382.1"/>
    <property type="molecule type" value="Genomic_DNA"/>
</dbReference>
<reference evidence="1 2" key="1">
    <citation type="submission" date="2024-10" db="EMBL/GenBank/DDBJ databases">
        <title>The Natural Products Discovery Center: Release of the First 8490 Sequenced Strains for Exploring Actinobacteria Biosynthetic Diversity.</title>
        <authorList>
            <person name="Kalkreuter E."/>
            <person name="Kautsar S.A."/>
            <person name="Yang D."/>
            <person name="Bader C.D."/>
            <person name="Teijaro C.N."/>
            <person name="Fluegel L."/>
            <person name="Davis C.M."/>
            <person name="Simpson J.R."/>
            <person name="Lauterbach L."/>
            <person name="Steele A.D."/>
            <person name="Gui C."/>
            <person name="Meng S."/>
            <person name="Li G."/>
            <person name="Viehrig K."/>
            <person name="Ye F."/>
            <person name="Su P."/>
            <person name="Kiefer A.F."/>
            <person name="Nichols A."/>
            <person name="Cepeda A.J."/>
            <person name="Yan W."/>
            <person name="Fan B."/>
            <person name="Jiang Y."/>
            <person name="Adhikari A."/>
            <person name="Zheng C.-J."/>
            <person name="Schuster L."/>
            <person name="Cowan T.M."/>
            <person name="Smanski M.J."/>
            <person name="Chevrette M.G."/>
            <person name="De Carvalho L.P.S."/>
            <person name="Shen B."/>
        </authorList>
    </citation>
    <scope>NUCLEOTIDE SEQUENCE [LARGE SCALE GENOMIC DNA]</scope>
    <source>
        <strain evidence="1 2">NPDC001650</strain>
    </source>
</reference>
<dbReference type="NCBIfam" id="TIGR01549">
    <property type="entry name" value="HAD-SF-IA-v1"/>
    <property type="match status" value="1"/>
</dbReference>
<dbReference type="PANTHER" id="PTHR43434:SF16">
    <property type="entry name" value="BLL8046 PROTEIN"/>
    <property type="match status" value="1"/>
</dbReference>